<evidence type="ECO:0000313" key="3">
    <source>
        <dbReference type="EMBL" id="PZD94810.1"/>
    </source>
</evidence>
<dbReference type="PROSITE" id="PS51782">
    <property type="entry name" value="LYSM"/>
    <property type="match status" value="1"/>
</dbReference>
<dbReference type="InterPro" id="IPR018392">
    <property type="entry name" value="LysM"/>
</dbReference>
<dbReference type="AlphaFoldDB" id="A0A2W1L9K1"/>
<feature type="signal peptide" evidence="1">
    <location>
        <begin position="1"/>
        <end position="24"/>
    </location>
</feature>
<accession>A0A2W1L9K1</accession>
<dbReference type="Gene3D" id="3.40.33.10">
    <property type="entry name" value="CAP"/>
    <property type="match status" value="1"/>
</dbReference>
<organism evidence="3 4">
    <name type="scientific">Paenibacillus sambharensis</name>
    <dbReference type="NCBI Taxonomy" id="1803190"/>
    <lineage>
        <taxon>Bacteria</taxon>
        <taxon>Bacillati</taxon>
        <taxon>Bacillota</taxon>
        <taxon>Bacilli</taxon>
        <taxon>Bacillales</taxon>
        <taxon>Paenibacillaceae</taxon>
        <taxon>Paenibacillus</taxon>
    </lineage>
</organism>
<dbReference type="PANTHER" id="PTHR31157">
    <property type="entry name" value="SCP DOMAIN-CONTAINING PROTEIN"/>
    <property type="match status" value="1"/>
</dbReference>
<keyword evidence="4" id="KW-1185">Reference proteome</keyword>
<dbReference type="CDD" id="cd05379">
    <property type="entry name" value="CAP_bacterial"/>
    <property type="match status" value="1"/>
</dbReference>
<evidence type="ECO:0000313" key="4">
    <source>
        <dbReference type="Proteomes" id="UP000249522"/>
    </source>
</evidence>
<dbReference type="InterPro" id="IPR014248">
    <property type="entry name" value="Spore_coat_assembly_SafA"/>
</dbReference>
<evidence type="ECO:0000256" key="1">
    <source>
        <dbReference type="SAM" id="SignalP"/>
    </source>
</evidence>
<dbReference type="InterPro" id="IPR036779">
    <property type="entry name" value="LysM_dom_sf"/>
</dbReference>
<dbReference type="InterPro" id="IPR035940">
    <property type="entry name" value="CAP_sf"/>
</dbReference>
<proteinExistence type="predicted"/>
<evidence type="ECO:0000259" key="2">
    <source>
        <dbReference type="PROSITE" id="PS51782"/>
    </source>
</evidence>
<dbReference type="NCBIfam" id="TIGR02899">
    <property type="entry name" value="spore_safA"/>
    <property type="match status" value="1"/>
</dbReference>
<keyword evidence="1" id="KW-0732">Signal</keyword>
<dbReference type="Pfam" id="PF00188">
    <property type="entry name" value="CAP"/>
    <property type="match status" value="1"/>
</dbReference>
<dbReference type="RefSeq" id="WP_111147768.1">
    <property type="nucleotide sequence ID" value="NZ_QKRB01000050.1"/>
</dbReference>
<dbReference type="CDD" id="cd00118">
    <property type="entry name" value="LysM"/>
    <property type="match status" value="1"/>
</dbReference>
<dbReference type="EMBL" id="QKRB01000050">
    <property type="protein sequence ID" value="PZD94810.1"/>
    <property type="molecule type" value="Genomic_DNA"/>
</dbReference>
<name>A0A2W1L9K1_9BACL</name>
<dbReference type="Pfam" id="PF01476">
    <property type="entry name" value="LysM"/>
    <property type="match status" value="1"/>
</dbReference>
<dbReference type="SUPFAM" id="SSF54106">
    <property type="entry name" value="LysM domain"/>
    <property type="match status" value="1"/>
</dbReference>
<dbReference type="OrthoDB" id="9783944at2"/>
<feature type="domain" description="LysM" evidence="2">
    <location>
        <begin position="27"/>
        <end position="72"/>
    </location>
</feature>
<dbReference type="InterPro" id="IPR014258">
    <property type="entry name" value="CAP_domain_YkwD-like"/>
</dbReference>
<comment type="caution">
    <text evidence="3">The sequence shown here is derived from an EMBL/GenBank/DDBJ whole genome shotgun (WGS) entry which is preliminary data.</text>
</comment>
<dbReference type="SUPFAM" id="SSF55797">
    <property type="entry name" value="PR-1-like"/>
    <property type="match status" value="1"/>
</dbReference>
<protein>
    <recommendedName>
        <fullName evidence="2">LysM domain-containing protein</fullName>
    </recommendedName>
</protein>
<dbReference type="InterPro" id="IPR014044">
    <property type="entry name" value="CAP_dom"/>
</dbReference>
<reference evidence="3 4" key="1">
    <citation type="submission" date="2018-06" db="EMBL/GenBank/DDBJ databases">
        <title>Paenibacillus imtechensis sp. nov.</title>
        <authorList>
            <person name="Pinnaka A.K."/>
            <person name="Singh H."/>
            <person name="Kaur M."/>
        </authorList>
    </citation>
    <scope>NUCLEOTIDE SEQUENCE [LARGE SCALE GENOMIC DNA]</scope>
    <source>
        <strain evidence="3 4">SMB1</strain>
    </source>
</reference>
<sequence>MEPVKRILILAMAVFMLLPSVSNAETDTYIVQPGDSLWKIAVKYQIGVSEIISANPQFKNPNLIYPGDKVNVPNIDQTKNIEQQVVTIVNQERSKAGLRPLQMDWELQRTARVKSCDMAQKGFFSHQSPTYGSPFDMIRAFGISYRTAGENIAKGQRSPREVMNSWMNSSGHRANILKAEFTHIGVGYCEQGNHWTQMFIGK</sequence>
<dbReference type="Proteomes" id="UP000249522">
    <property type="component" value="Unassembled WGS sequence"/>
</dbReference>
<dbReference type="NCBIfam" id="TIGR02909">
    <property type="entry name" value="spore_YkwD"/>
    <property type="match status" value="1"/>
</dbReference>
<feature type="chain" id="PRO_5015916053" description="LysM domain-containing protein" evidence="1">
    <location>
        <begin position="25"/>
        <end position="202"/>
    </location>
</feature>
<dbReference type="SMART" id="SM00257">
    <property type="entry name" value="LysM"/>
    <property type="match status" value="1"/>
</dbReference>
<gene>
    <name evidence="3" type="ORF">DNH61_16275</name>
</gene>
<dbReference type="Gene3D" id="3.10.350.10">
    <property type="entry name" value="LysM domain"/>
    <property type="match status" value="1"/>
</dbReference>
<dbReference type="PANTHER" id="PTHR31157:SF1">
    <property type="entry name" value="SCP DOMAIN-CONTAINING PROTEIN"/>
    <property type="match status" value="1"/>
</dbReference>